<evidence type="ECO:0000313" key="2">
    <source>
        <dbReference type="Proteomes" id="UP000178574"/>
    </source>
</evidence>
<gene>
    <name evidence="1" type="ORF">A2847_01460</name>
</gene>
<dbReference type="AlphaFoldDB" id="A0A1G2KAH3"/>
<dbReference type="Proteomes" id="UP000178574">
    <property type="component" value="Unassembled WGS sequence"/>
</dbReference>
<reference evidence="1 2" key="1">
    <citation type="journal article" date="2016" name="Nat. Commun.">
        <title>Thousands of microbial genomes shed light on interconnected biogeochemical processes in an aquifer system.</title>
        <authorList>
            <person name="Anantharaman K."/>
            <person name="Brown C.T."/>
            <person name="Hug L.A."/>
            <person name="Sharon I."/>
            <person name="Castelle C.J."/>
            <person name="Probst A.J."/>
            <person name="Thomas B.C."/>
            <person name="Singh A."/>
            <person name="Wilkins M.J."/>
            <person name="Karaoz U."/>
            <person name="Brodie E.L."/>
            <person name="Williams K.H."/>
            <person name="Hubbard S.S."/>
            <person name="Banfield J.F."/>
        </authorList>
    </citation>
    <scope>NUCLEOTIDE SEQUENCE [LARGE SCALE GENOMIC DNA]</scope>
</reference>
<comment type="caution">
    <text evidence="1">The sequence shown here is derived from an EMBL/GenBank/DDBJ whole genome shotgun (WGS) entry which is preliminary data.</text>
</comment>
<organism evidence="1 2">
    <name type="scientific">Candidatus Sungbacteria bacterium RIFCSPHIGHO2_01_FULL_50_25</name>
    <dbReference type="NCBI Taxonomy" id="1802265"/>
    <lineage>
        <taxon>Bacteria</taxon>
        <taxon>Candidatus Sungiibacteriota</taxon>
    </lineage>
</organism>
<sequence>MLVVKYKHIENREGLKLKIEETGISRMQRLGEMFARHFPGAIRLRGQIGKINDEYGHKFKPCRERRYDDEIRNHPYEILFGFPCKPSFIEKVRYGTTPGGLKEDRSNLLCYLHDGVKSFNYGWANISIGVVDKKDLEGLGAFVEEYERETDKKVTLVKDY</sequence>
<dbReference type="EMBL" id="MHQD01000034">
    <property type="protein sequence ID" value="OGZ95408.1"/>
    <property type="molecule type" value="Genomic_DNA"/>
</dbReference>
<evidence type="ECO:0000313" key="1">
    <source>
        <dbReference type="EMBL" id="OGZ95408.1"/>
    </source>
</evidence>
<proteinExistence type="predicted"/>
<protein>
    <submittedName>
        <fullName evidence="1">Uncharacterized protein</fullName>
    </submittedName>
</protein>
<accession>A0A1G2KAH3</accession>
<name>A0A1G2KAH3_9BACT</name>